<gene>
    <name evidence="2" type="ORF">JOC54_004383</name>
</gene>
<dbReference type="RefSeq" id="WP_204469029.1">
    <property type="nucleotide sequence ID" value="NZ_JAFBCV010000021.1"/>
</dbReference>
<protein>
    <submittedName>
        <fullName evidence="2">ABC-type glycerol-3-phosphate transport system substrate-binding protein</fullName>
    </submittedName>
</protein>
<dbReference type="Gene3D" id="2.60.120.260">
    <property type="entry name" value="Galactose-binding domain-like"/>
    <property type="match status" value="1"/>
</dbReference>
<sequence>MVLKGRTLYLTVAALVVLSPTVAAEEMTTELEEMELPYAETLQEWQSQYNNVDSAPQLYTVTDFADVEESEGDALDWAEVEQFSLEAEVAEAGLYNIRVDYRLTEESLVSTEGAIRINGGYPFSESRGIHFPSEWVQNETTFEQDLHGADIMPSQSQLTQWQSVQLSDSRSVEPFAFALEEGMNTIEFIHLRGAIDLTRVTLEPISTIPTYDEYINRFTGEVINDQLISIEAEHPTSKNESSIRPIVTQDPSVSPYETGSRRLNTFGGDSWKVSGQMASWSFEIEESGFYSITLKALADNDSNKDIYRSVYVNGEIPFDHLTSYAFPQSSSWQNETLSDEDGEPFQFFLEAGENTISLRVDDTPTQGVQAELSSLMSEIDELTLSIKQLTGNQHDASRGWRIEEYIPDVSSRLSEWAEDIDGAVIELREASTDGTDSVQAVSLQVAADRLRSLAESPDDLPNRLSELSEGSSSVSQVLGDVLVALRDQPLLLDKLYIHGDVSLPDPEAGLWMKTKESFSRFVHSFSGDDVATVDVDDDVIDVWVNRPRQYVDLLQLMADQQFTPETGIKVSFSLMPDEQKLILASAADSQPDLALGISNWLPYELAIRGAAVDLSQFDGFDEYIRQFAPGAFMPLMIEDGIYGLPETQDFSVLFYRNDLMEALSLPVPDTWGDVVDILPELQRYGMNFYSPIAGGAAFKPFAATAPFIYQFQGQIFESDGMGVALNEDEALQGVQFMADLNTIYSTPLQVPNFYNHFRYGSLPVGVGNFATYVQLTFAAQELTGWDIALHPGVEQADGSVSRWASGAAQAGMIFNGSEKQDDAWELLQWWMSKETQSEFAQTLQMTYGAEYMWNTANIDAFAELPWPEEHKDVILAQWEQLIEVPKTPYAYMVEREISNVWNKMVFDGENARSAVDDSIITIDREMRRKMEEFGYMEDGKIIRPYPIPTIEDIEERTRESE</sequence>
<dbReference type="EMBL" id="JAFBCV010000021">
    <property type="protein sequence ID" value="MBM7841084.1"/>
    <property type="molecule type" value="Genomic_DNA"/>
</dbReference>
<dbReference type="PANTHER" id="PTHR43649:SF27">
    <property type="entry name" value="EXTRACELLULAR SOLUTE-BINDING PROTEIN FAMILY 1"/>
    <property type="match status" value="1"/>
</dbReference>
<evidence type="ECO:0000313" key="3">
    <source>
        <dbReference type="Proteomes" id="UP001179280"/>
    </source>
</evidence>
<dbReference type="Gene3D" id="3.40.190.10">
    <property type="entry name" value="Periplasmic binding protein-like II"/>
    <property type="match status" value="1"/>
</dbReference>
<dbReference type="PANTHER" id="PTHR43649">
    <property type="entry name" value="ARABINOSE-BINDING PROTEIN-RELATED"/>
    <property type="match status" value="1"/>
</dbReference>
<dbReference type="InterPro" id="IPR006059">
    <property type="entry name" value="SBP"/>
</dbReference>
<reference evidence="2" key="1">
    <citation type="submission" date="2021-01" db="EMBL/GenBank/DDBJ databases">
        <title>Genomic Encyclopedia of Type Strains, Phase IV (KMG-IV): sequencing the most valuable type-strain genomes for metagenomic binning, comparative biology and taxonomic classification.</title>
        <authorList>
            <person name="Goeker M."/>
        </authorList>
    </citation>
    <scope>NUCLEOTIDE SEQUENCE</scope>
    <source>
        <strain evidence="2">DSM 21943</strain>
    </source>
</reference>
<dbReference type="Proteomes" id="UP001179280">
    <property type="component" value="Unassembled WGS sequence"/>
</dbReference>
<dbReference type="Pfam" id="PF13416">
    <property type="entry name" value="SBP_bac_8"/>
    <property type="match status" value="1"/>
</dbReference>
<evidence type="ECO:0000313" key="2">
    <source>
        <dbReference type="EMBL" id="MBM7841084.1"/>
    </source>
</evidence>
<organism evidence="2 3">
    <name type="scientific">Shouchella xiaoxiensis</name>
    <dbReference type="NCBI Taxonomy" id="766895"/>
    <lineage>
        <taxon>Bacteria</taxon>
        <taxon>Bacillati</taxon>
        <taxon>Bacillota</taxon>
        <taxon>Bacilli</taxon>
        <taxon>Bacillales</taxon>
        <taxon>Bacillaceae</taxon>
        <taxon>Shouchella</taxon>
    </lineage>
</organism>
<dbReference type="InterPro" id="IPR050490">
    <property type="entry name" value="Bact_solute-bd_prot1"/>
</dbReference>
<keyword evidence="1" id="KW-0732">Signal</keyword>
<evidence type="ECO:0000256" key="1">
    <source>
        <dbReference type="SAM" id="SignalP"/>
    </source>
</evidence>
<comment type="caution">
    <text evidence="2">The sequence shown here is derived from an EMBL/GenBank/DDBJ whole genome shotgun (WGS) entry which is preliminary data.</text>
</comment>
<keyword evidence="3" id="KW-1185">Reference proteome</keyword>
<feature type="signal peptide" evidence="1">
    <location>
        <begin position="1"/>
        <end position="24"/>
    </location>
</feature>
<dbReference type="SUPFAM" id="SSF53850">
    <property type="entry name" value="Periplasmic binding protein-like II"/>
    <property type="match status" value="1"/>
</dbReference>
<name>A0ABS2SZX4_9BACI</name>
<accession>A0ABS2SZX4</accession>
<feature type="chain" id="PRO_5047407751" evidence="1">
    <location>
        <begin position="25"/>
        <end position="961"/>
    </location>
</feature>
<proteinExistence type="predicted"/>